<feature type="transmembrane region" description="Helical" evidence="8">
    <location>
        <begin position="335"/>
        <end position="356"/>
    </location>
</feature>
<evidence type="ECO:0000256" key="4">
    <source>
        <dbReference type="ARBA" id="ARBA00022679"/>
    </source>
</evidence>
<sequence>MDSNMEPQGAEQLNERRRAMPLWLKYGVIALIAAGVFFRFYNLDKKVYWIDETNSSLRTLGYTRPEMIDQLFTGDLIQVSDLRQFQQLDPDRGWGDSIQALSATAEHTPLYFLAARAWIGLVGHSVAVMRGVAAFFSLLVFPALYWLCQELFRAEPDGSSRAKQPLPDAQLVGWIAIGLFAVMPIHLVYAQEARPYSLLSLLIVTSSALLLRALRLPSRRIWLLYALSLILGLYSQLLFSLVLLTHAVYVLLAQGHQAQGHQAQGQPQDRQRWRRGYWAAAGAACLSLTPWLLNLAYNWEKVKQSTTSIYDGSPEGSILDRWFLNLNIAFLSRELGAANLLLVLVVILALFLLCRIAPRRSWLFVLLLVAVPFVALALPDLIAEGRRSSRIRYLFPSLFGLHLALAYLFAAFAVWAKTWQDWFWRTVMLALVIAGLHAAVISSQAVVWWNKSTPRSSYYPIVGEMINQSANPLVVITSSPTDTLAFSAWLRPDIAVQLPRNPRKFKLADGYDPTYLLNPSNQIKRVLTRRGYQLSLIYADYADPAEVEERLWLVKPPASK</sequence>
<feature type="transmembrane region" description="Helical" evidence="8">
    <location>
        <begin position="422"/>
        <end position="449"/>
    </location>
</feature>
<organism evidence="9 10">
    <name type="scientific">Pegethrix bostrychoides GSE-TBD4-15B</name>
    <dbReference type="NCBI Taxonomy" id="2839662"/>
    <lineage>
        <taxon>Bacteria</taxon>
        <taxon>Bacillati</taxon>
        <taxon>Cyanobacteriota</taxon>
        <taxon>Cyanophyceae</taxon>
        <taxon>Oculatellales</taxon>
        <taxon>Oculatellaceae</taxon>
        <taxon>Pegethrix</taxon>
    </lineage>
</organism>
<keyword evidence="5 8" id="KW-0812">Transmembrane</keyword>
<evidence type="ECO:0008006" key="11">
    <source>
        <dbReference type="Google" id="ProtNLM"/>
    </source>
</evidence>
<keyword evidence="4" id="KW-0808">Transferase</keyword>
<dbReference type="InterPro" id="IPR050297">
    <property type="entry name" value="LipidA_mod_glycosyltrf_83"/>
</dbReference>
<feature type="transmembrane region" description="Helical" evidence="8">
    <location>
        <begin position="127"/>
        <end position="148"/>
    </location>
</feature>
<keyword evidence="2" id="KW-1003">Cell membrane</keyword>
<evidence type="ECO:0000256" key="2">
    <source>
        <dbReference type="ARBA" id="ARBA00022475"/>
    </source>
</evidence>
<feature type="transmembrane region" description="Helical" evidence="8">
    <location>
        <begin position="22"/>
        <end position="41"/>
    </location>
</feature>
<dbReference type="AlphaFoldDB" id="A0A951U4F4"/>
<dbReference type="GO" id="GO:0010041">
    <property type="term" value="P:response to iron(III) ion"/>
    <property type="evidence" value="ECO:0007669"/>
    <property type="project" value="TreeGrafter"/>
</dbReference>
<evidence type="ECO:0000313" key="10">
    <source>
        <dbReference type="Proteomes" id="UP000707356"/>
    </source>
</evidence>
<name>A0A951U4F4_9CYAN</name>
<evidence type="ECO:0000256" key="6">
    <source>
        <dbReference type="ARBA" id="ARBA00022989"/>
    </source>
</evidence>
<dbReference type="GO" id="GO:0016763">
    <property type="term" value="F:pentosyltransferase activity"/>
    <property type="evidence" value="ECO:0007669"/>
    <property type="project" value="TreeGrafter"/>
</dbReference>
<keyword evidence="6 8" id="KW-1133">Transmembrane helix</keyword>
<keyword evidence="3" id="KW-0328">Glycosyltransferase</keyword>
<evidence type="ECO:0000256" key="8">
    <source>
        <dbReference type="SAM" id="Phobius"/>
    </source>
</evidence>
<comment type="caution">
    <text evidence="9">The sequence shown here is derived from an EMBL/GenBank/DDBJ whole genome shotgun (WGS) entry which is preliminary data.</text>
</comment>
<dbReference type="GO" id="GO:0005886">
    <property type="term" value="C:plasma membrane"/>
    <property type="evidence" value="ECO:0007669"/>
    <property type="project" value="UniProtKB-SubCell"/>
</dbReference>
<protein>
    <recommendedName>
        <fullName evidence="11">Glycosyltransferase RgtA/B/C/D-like domain-containing protein</fullName>
    </recommendedName>
</protein>
<proteinExistence type="predicted"/>
<dbReference type="PANTHER" id="PTHR33908:SF3">
    <property type="entry name" value="UNDECAPRENYL PHOSPHATE-ALPHA-4-AMINO-4-DEOXY-L-ARABINOSE ARABINOSYL TRANSFERASE"/>
    <property type="match status" value="1"/>
</dbReference>
<feature type="transmembrane region" description="Helical" evidence="8">
    <location>
        <begin position="169"/>
        <end position="190"/>
    </location>
</feature>
<feature type="transmembrane region" description="Helical" evidence="8">
    <location>
        <begin position="394"/>
        <end position="416"/>
    </location>
</feature>
<reference evidence="9" key="2">
    <citation type="journal article" date="2022" name="Microbiol. Resour. Announc.">
        <title>Metagenome Sequencing to Explore Phylogenomics of Terrestrial Cyanobacteria.</title>
        <authorList>
            <person name="Ward R.D."/>
            <person name="Stajich J.E."/>
            <person name="Johansen J.R."/>
            <person name="Huntemann M."/>
            <person name="Clum A."/>
            <person name="Foster B."/>
            <person name="Foster B."/>
            <person name="Roux S."/>
            <person name="Palaniappan K."/>
            <person name="Varghese N."/>
            <person name="Mukherjee S."/>
            <person name="Reddy T.B.K."/>
            <person name="Daum C."/>
            <person name="Copeland A."/>
            <person name="Chen I.A."/>
            <person name="Ivanova N.N."/>
            <person name="Kyrpides N.C."/>
            <person name="Shapiro N."/>
            <person name="Eloe-Fadrosh E.A."/>
            <person name="Pietrasiak N."/>
        </authorList>
    </citation>
    <scope>NUCLEOTIDE SEQUENCE</scope>
    <source>
        <strain evidence="9">GSE-TBD4-15B</strain>
    </source>
</reference>
<evidence type="ECO:0000256" key="7">
    <source>
        <dbReference type="ARBA" id="ARBA00023136"/>
    </source>
</evidence>
<gene>
    <name evidence="9" type="ORF">KME07_09650</name>
</gene>
<accession>A0A951U4F4</accession>
<feature type="transmembrane region" description="Helical" evidence="8">
    <location>
        <begin position="362"/>
        <end position="382"/>
    </location>
</feature>
<comment type="subcellular location">
    <subcellularLocation>
        <location evidence="1">Cell membrane</location>
        <topology evidence="1">Multi-pass membrane protein</topology>
    </subcellularLocation>
</comment>
<evidence type="ECO:0000313" key="9">
    <source>
        <dbReference type="EMBL" id="MBW4465689.1"/>
    </source>
</evidence>
<dbReference type="EMBL" id="JAHHHV010000059">
    <property type="protein sequence ID" value="MBW4465689.1"/>
    <property type="molecule type" value="Genomic_DNA"/>
</dbReference>
<evidence type="ECO:0000256" key="5">
    <source>
        <dbReference type="ARBA" id="ARBA00022692"/>
    </source>
</evidence>
<keyword evidence="7 8" id="KW-0472">Membrane</keyword>
<reference evidence="9" key="1">
    <citation type="submission" date="2021-05" db="EMBL/GenBank/DDBJ databases">
        <authorList>
            <person name="Pietrasiak N."/>
            <person name="Ward R."/>
            <person name="Stajich J.E."/>
            <person name="Kurbessoian T."/>
        </authorList>
    </citation>
    <scope>NUCLEOTIDE SEQUENCE</scope>
    <source>
        <strain evidence="9">GSE-TBD4-15B</strain>
    </source>
</reference>
<evidence type="ECO:0000256" key="3">
    <source>
        <dbReference type="ARBA" id="ARBA00022676"/>
    </source>
</evidence>
<evidence type="ECO:0000256" key="1">
    <source>
        <dbReference type="ARBA" id="ARBA00004651"/>
    </source>
</evidence>
<dbReference type="Proteomes" id="UP000707356">
    <property type="component" value="Unassembled WGS sequence"/>
</dbReference>
<feature type="transmembrane region" description="Helical" evidence="8">
    <location>
        <begin position="221"/>
        <end position="244"/>
    </location>
</feature>
<dbReference type="GO" id="GO:0009103">
    <property type="term" value="P:lipopolysaccharide biosynthetic process"/>
    <property type="evidence" value="ECO:0007669"/>
    <property type="project" value="UniProtKB-ARBA"/>
</dbReference>
<feature type="transmembrane region" description="Helical" evidence="8">
    <location>
        <begin position="196"/>
        <end position="214"/>
    </location>
</feature>
<dbReference type="PANTHER" id="PTHR33908">
    <property type="entry name" value="MANNOSYLTRANSFERASE YKCB-RELATED"/>
    <property type="match status" value="1"/>
</dbReference>